<dbReference type="AlphaFoldDB" id="A0A1H0GVE8"/>
<accession>A0A1H0GVE8</accession>
<keyword evidence="1" id="KW-1133">Transmembrane helix</keyword>
<feature type="transmembrane region" description="Helical" evidence="1">
    <location>
        <begin position="53"/>
        <end position="76"/>
    </location>
</feature>
<evidence type="ECO:0000313" key="4">
    <source>
        <dbReference type="Proteomes" id="UP000198778"/>
    </source>
</evidence>
<reference evidence="4" key="1">
    <citation type="submission" date="2016-10" db="EMBL/GenBank/DDBJ databases">
        <authorList>
            <person name="Varghese N."/>
            <person name="Submissions S."/>
        </authorList>
    </citation>
    <scope>NUCLEOTIDE SEQUENCE [LARGE SCALE GENOMIC DNA]</scope>
    <source>
        <strain evidence="4">CGMCC 1.10369</strain>
    </source>
</reference>
<feature type="transmembrane region" description="Helical" evidence="1">
    <location>
        <begin position="20"/>
        <end position="41"/>
    </location>
</feature>
<evidence type="ECO:0000256" key="1">
    <source>
        <dbReference type="SAM" id="Phobius"/>
    </source>
</evidence>
<gene>
    <name evidence="3" type="ORF">SAMN04488053_10749</name>
</gene>
<proteinExistence type="predicted"/>
<dbReference type="EMBL" id="FNIL01000007">
    <property type="protein sequence ID" value="SDO10794.1"/>
    <property type="molecule type" value="Genomic_DNA"/>
</dbReference>
<keyword evidence="4" id="KW-1185">Reference proteome</keyword>
<evidence type="ECO:0000259" key="2">
    <source>
        <dbReference type="Pfam" id="PF13937"/>
    </source>
</evidence>
<name>A0A1H0GVE8_9BACI</name>
<evidence type="ECO:0000313" key="3">
    <source>
        <dbReference type="EMBL" id="SDO10794.1"/>
    </source>
</evidence>
<sequence>MRKVEKSVADKYFKIRTTMIIIFLLIGFSVSFGVAFFAESIHEAGTTIMGMPAHYYMGAQGAVVTFVILLFLNSIISDQVDKKFGIDEKQNVQISGSGADH</sequence>
<keyword evidence="1" id="KW-0472">Membrane</keyword>
<feature type="domain" description="Sodium symporter small subunit" evidence="2">
    <location>
        <begin position="10"/>
        <end position="87"/>
    </location>
</feature>
<dbReference type="RefSeq" id="WP_090843101.1">
    <property type="nucleotide sequence ID" value="NZ_FNIL01000007.1"/>
</dbReference>
<organism evidence="3 4">
    <name type="scientific">Alkalicoccus daliensis</name>
    <dbReference type="NCBI Taxonomy" id="745820"/>
    <lineage>
        <taxon>Bacteria</taxon>
        <taxon>Bacillati</taxon>
        <taxon>Bacillota</taxon>
        <taxon>Bacilli</taxon>
        <taxon>Bacillales</taxon>
        <taxon>Bacillaceae</taxon>
        <taxon>Alkalicoccus</taxon>
    </lineage>
</organism>
<keyword evidence="1" id="KW-0812">Transmembrane</keyword>
<dbReference type="InterPro" id="IPR019886">
    <property type="entry name" value="Na_symporter_ssu"/>
</dbReference>
<dbReference type="OrthoDB" id="9797746at2"/>
<dbReference type="Pfam" id="PF13937">
    <property type="entry name" value="DUF4212"/>
    <property type="match status" value="1"/>
</dbReference>
<dbReference type="STRING" id="745820.SAMN04488053_10749"/>
<protein>
    <submittedName>
        <fullName evidence="3">Putative solute:sodium symporter small subunit</fullName>
    </submittedName>
</protein>
<dbReference type="Proteomes" id="UP000198778">
    <property type="component" value="Unassembled WGS sequence"/>
</dbReference>
<dbReference type="NCBIfam" id="TIGR03647">
    <property type="entry name" value="Na_symport_sm"/>
    <property type="match status" value="1"/>
</dbReference>